<dbReference type="EMBL" id="NEVT01000006">
    <property type="protein sequence ID" value="OZI75917.1"/>
    <property type="molecule type" value="Genomic_DNA"/>
</dbReference>
<evidence type="ECO:0000313" key="1">
    <source>
        <dbReference type="EMBL" id="OZI75917.1"/>
    </source>
</evidence>
<accession>A0A261VPY3</accession>
<dbReference type="AlphaFoldDB" id="A0A261VPY3"/>
<gene>
    <name evidence="1" type="ORF">CAL24_12025</name>
</gene>
<dbReference type="Gene3D" id="2.40.30.160">
    <property type="match status" value="1"/>
</dbReference>
<evidence type="ECO:0000313" key="2">
    <source>
        <dbReference type="Proteomes" id="UP000215633"/>
    </source>
</evidence>
<dbReference type="NCBIfam" id="TIGR03317">
    <property type="entry name" value="ygfZ_signature"/>
    <property type="match status" value="1"/>
</dbReference>
<dbReference type="PANTHER" id="PTHR22602">
    <property type="entry name" value="TRANSFERASE CAF17, MITOCHONDRIAL-RELATED"/>
    <property type="match status" value="1"/>
</dbReference>
<dbReference type="Proteomes" id="UP000215633">
    <property type="component" value="Unassembled WGS sequence"/>
</dbReference>
<dbReference type="InterPro" id="IPR017703">
    <property type="entry name" value="YgfZ/GCV_T_CS"/>
</dbReference>
<name>A0A261VPY3_9BORD</name>
<dbReference type="InterPro" id="IPR045179">
    <property type="entry name" value="YgfZ/GcvT"/>
</dbReference>
<dbReference type="RefSeq" id="WP_094806830.1">
    <property type="nucleotide sequence ID" value="NZ_NEVT01000006.1"/>
</dbReference>
<comment type="caution">
    <text evidence="1">The sequence shown here is derived from an EMBL/GenBank/DDBJ whole genome shotgun (WGS) entry which is preliminary data.</text>
</comment>
<organism evidence="1 2">
    <name type="scientific">Bordetella genomosp. 2</name>
    <dbReference type="NCBI Taxonomy" id="1983456"/>
    <lineage>
        <taxon>Bacteria</taxon>
        <taxon>Pseudomonadati</taxon>
        <taxon>Pseudomonadota</taxon>
        <taxon>Betaproteobacteria</taxon>
        <taxon>Burkholderiales</taxon>
        <taxon>Alcaligenaceae</taxon>
        <taxon>Bordetella</taxon>
    </lineage>
</organism>
<proteinExistence type="predicted"/>
<protein>
    <submittedName>
        <fullName evidence="1">Folate-binding protein YgfZ</fullName>
    </submittedName>
</protein>
<sequence length="335" mass="35068">MHAFFDSIPAQADGSAHLAPLPDYAVIAASGADALSFLHGQLTQDITGLPPDAARPGGYCTAKGRLLATLVLWRAAPDPQAGSDGPQLYALVRRDVADALARRLSMFVLRAKAKLAPAPVQAAGVWCEPERLAALQAAAGGPLPTAPWQRVDLPAGTWIAAPSAGTALRWWWLATDAQLDQAAALAQLLARGDAEQWRSDDLAAGLPWVGAATQDLFIPQTVNLDLLGGVSFTKGCYPGQEVVARSHYRGTIKRRTAYGRLDGRGEAPAAGTDIYDATQPQEPCGRVIEASRTAVLFEVALSALAAGELRVAAPDGPHIAVAPLPYALEEGAGRP</sequence>
<reference evidence="2" key="1">
    <citation type="submission" date="2017-05" db="EMBL/GenBank/DDBJ databases">
        <title>Complete and WGS of Bordetella genogroups.</title>
        <authorList>
            <person name="Spilker T."/>
            <person name="Lipuma J."/>
        </authorList>
    </citation>
    <scope>NUCLEOTIDE SEQUENCE [LARGE SCALE GENOMIC DNA]</scope>
    <source>
        <strain evidence="2">AU8256</strain>
    </source>
</reference>
<dbReference type="PANTHER" id="PTHR22602:SF0">
    <property type="entry name" value="TRANSFERASE CAF17, MITOCHONDRIAL-RELATED"/>
    <property type="match status" value="1"/>
</dbReference>
<keyword evidence="2" id="KW-1185">Reference proteome</keyword>
<dbReference type="Gene3D" id="3.30.70.1630">
    <property type="match status" value="1"/>
</dbReference>
<dbReference type="GO" id="GO:0016226">
    <property type="term" value="P:iron-sulfur cluster assembly"/>
    <property type="evidence" value="ECO:0007669"/>
    <property type="project" value="TreeGrafter"/>
</dbReference>
<dbReference type="SUPFAM" id="SSF103025">
    <property type="entry name" value="Folate-binding domain"/>
    <property type="match status" value="1"/>
</dbReference>
<dbReference type="Gene3D" id="3.30.70.1400">
    <property type="entry name" value="Aminomethyltransferase beta-barrel domains"/>
    <property type="match status" value="1"/>
</dbReference>